<reference evidence="2 3" key="1">
    <citation type="submission" date="2018-07" db="EMBL/GenBank/DDBJ databases">
        <authorList>
            <person name="Bragdon E."/>
            <person name="Orellana H."/>
            <person name="Sterchele H."/>
            <person name="Molloy S.D."/>
            <person name="Garlena R.A."/>
            <person name="Russell D.A."/>
            <person name="Pope W.H."/>
            <person name="Jacobs-Sera D."/>
            <person name="Hatfull G.F."/>
        </authorList>
    </citation>
    <scope>NUCLEOTIDE SEQUENCE [LARGE SCALE GENOMIC DNA]</scope>
</reference>
<accession>A0A385DY52</accession>
<proteinExistence type="predicted"/>
<dbReference type="Pfam" id="PF19905">
    <property type="entry name" value="DUF6378"/>
    <property type="match status" value="1"/>
</dbReference>
<name>A0A385DY52_9CAUD</name>
<dbReference type="InterPro" id="IPR045958">
    <property type="entry name" value="DUF6378"/>
</dbReference>
<dbReference type="RefSeq" id="YP_010245930.1">
    <property type="nucleotide sequence ID" value="NC_060131.1"/>
</dbReference>
<gene>
    <name evidence="2" type="primary">74</name>
    <name evidence="2" type="ORF">SEA_NEVILLE_74</name>
</gene>
<dbReference type="GeneID" id="70080446"/>
<dbReference type="Proteomes" id="UP000261731">
    <property type="component" value="Segment"/>
</dbReference>
<evidence type="ECO:0000313" key="2">
    <source>
        <dbReference type="EMBL" id="AXQ64443.1"/>
    </source>
</evidence>
<sequence length="149" mass="16400">MSDLLKEADHIVSGDRAGDYGENSLPAIARLWSEHVGSEITARDVAWMMVLLKSVRDRHKEKRDNLVDAIGYIQLAEVNTTPEPVKPVASLGGFSVGDTVEVVKGAFKTKRERRGQVLGIANGFVEVSDPDEDNGHFPYFPNELAHVTE</sequence>
<keyword evidence="3" id="KW-1185">Reference proteome</keyword>
<dbReference type="KEGG" id="vg:70080446"/>
<feature type="domain" description="DUF6378" evidence="1">
    <location>
        <begin position="4"/>
        <end position="77"/>
    </location>
</feature>
<dbReference type="EMBL" id="MH651182">
    <property type="protein sequence ID" value="AXQ64443.1"/>
    <property type="molecule type" value="Genomic_DNA"/>
</dbReference>
<evidence type="ECO:0000259" key="1">
    <source>
        <dbReference type="Pfam" id="PF19905"/>
    </source>
</evidence>
<protein>
    <recommendedName>
        <fullName evidence="1">DUF6378 domain-containing protein</fullName>
    </recommendedName>
</protein>
<evidence type="ECO:0000313" key="3">
    <source>
        <dbReference type="Proteomes" id="UP000261731"/>
    </source>
</evidence>
<organism evidence="2 3">
    <name type="scientific">Gordonia phage Neville</name>
    <dbReference type="NCBI Taxonomy" id="2301693"/>
    <lineage>
        <taxon>Viruses</taxon>
        <taxon>Duplodnaviria</taxon>
        <taxon>Heunggongvirae</taxon>
        <taxon>Uroviricota</taxon>
        <taxon>Caudoviricetes</taxon>
        <taxon>Deeyouvirinae</taxon>
        <taxon>Nevillevirus</taxon>
        <taxon>Nevillevirus neville</taxon>
    </lineage>
</organism>